<accession>A0A485LCV8</accession>
<evidence type="ECO:0000313" key="11">
    <source>
        <dbReference type="Proteomes" id="UP000332933"/>
    </source>
</evidence>
<dbReference type="SUPFAM" id="SSF56176">
    <property type="entry name" value="FAD-binding/transporter-associated domain-like"/>
    <property type="match status" value="1"/>
</dbReference>
<dbReference type="PROSITE" id="PS51387">
    <property type="entry name" value="FAD_PCMH"/>
    <property type="match status" value="1"/>
</dbReference>
<evidence type="ECO:0000313" key="10">
    <source>
        <dbReference type="EMBL" id="VFT95943.1"/>
    </source>
</evidence>
<evidence type="ECO:0000313" key="9">
    <source>
        <dbReference type="EMBL" id="VFT92528.1"/>
    </source>
</evidence>
<dbReference type="Gene3D" id="3.40.462.20">
    <property type="match status" value="1"/>
</dbReference>
<dbReference type="PANTHER" id="PTHR42973:SF39">
    <property type="entry name" value="FAD-BINDING PCMH-TYPE DOMAIN-CONTAINING PROTEIN"/>
    <property type="match status" value="1"/>
</dbReference>
<dbReference type="AlphaFoldDB" id="A0A485LCV8"/>
<dbReference type="InterPro" id="IPR016166">
    <property type="entry name" value="FAD-bd_PCMH"/>
</dbReference>
<dbReference type="Pfam" id="PF08031">
    <property type="entry name" value="BBE"/>
    <property type="match status" value="1"/>
</dbReference>
<dbReference type="Proteomes" id="UP000332933">
    <property type="component" value="Unassembled WGS sequence"/>
</dbReference>
<dbReference type="InterPro" id="IPR050416">
    <property type="entry name" value="FAD-linked_Oxidoreductase"/>
</dbReference>
<evidence type="ECO:0000256" key="5">
    <source>
        <dbReference type="ARBA" id="ARBA00023002"/>
    </source>
</evidence>
<dbReference type="InterPro" id="IPR006094">
    <property type="entry name" value="Oxid_FAD_bind_N"/>
</dbReference>
<reference evidence="7" key="2">
    <citation type="submission" date="2019-06" db="EMBL/GenBank/DDBJ databases">
        <title>Genomics analysis of Aphanomyces spp. identifies a new class of oomycete effector associated with host adaptation.</title>
        <authorList>
            <person name="Gaulin E."/>
        </authorList>
    </citation>
    <scope>NUCLEOTIDE SEQUENCE</scope>
    <source>
        <strain evidence="7">CBS 578.67</strain>
    </source>
</reference>
<feature type="domain" description="FAD-binding PCMH-type" evidence="6">
    <location>
        <begin position="64"/>
        <end position="234"/>
    </location>
</feature>
<keyword evidence="5" id="KW-0560">Oxidoreductase</keyword>
<comment type="cofactor">
    <cofactor evidence="1">
        <name>FAD</name>
        <dbReference type="ChEBI" id="CHEBI:57692"/>
    </cofactor>
</comment>
<dbReference type="EMBL" id="VJMH01005735">
    <property type="protein sequence ID" value="KAF0693262.1"/>
    <property type="molecule type" value="Genomic_DNA"/>
</dbReference>
<organism evidence="10 11">
    <name type="scientific">Aphanomyces stellatus</name>
    <dbReference type="NCBI Taxonomy" id="120398"/>
    <lineage>
        <taxon>Eukaryota</taxon>
        <taxon>Sar</taxon>
        <taxon>Stramenopiles</taxon>
        <taxon>Oomycota</taxon>
        <taxon>Saprolegniomycetes</taxon>
        <taxon>Saprolegniales</taxon>
        <taxon>Verrucalvaceae</taxon>
        <taxon>Aphanomyces</taxon>
    </lineage>
</organism>
<dbReference type="OrthoDB" id="407275at2759"/>
<keyword evidence="11" id="KW-1185">Reference proteome</keyword>
<dbReference type="PANTHER" id="PTHR42973">
    <property type="entry name" value="BINDING OXIDOREDUCTASE, PUTATIVE (AFU_ORTHOLOGUE AFUA_1G17690)-RELATED"/>
    <property type="match status" value="1"/>
</dbReference>
<dbReference type="EMBL" id="CAADRA010006492">
    <property type="protein sequence ID" value="VFT95943.1"/>
    <property type="molecule type" value="Genomic_DNA"/>
</dbReference>
<dbReference type="Gene3D" id="3.30.465.10">
    <property type="match status" value="1"/>
</dbReference>
<evidence type="ECO:0000259" key="6">
    <source>
        <dbReference type="PROSITE" id="PS51387"/>
    </source>
</evidence>
<reference evidence="10 11" key="1">
    <citation type="submission" date="2019-03" db="EMBL/GenBank/DDBJ databases">
        <authorList>
            <person name="Gaulin E."/>
            <person name="Dumas B."/>
        </authorList>
    </citation>
    <scope>NUCLEOTIDE SEQUENCE [LARGE SCALE GENOMIC DNA]</scope>
    <source>
        <strain evidence="10">CBS 568.67</strain>
    </source>
</reference>
<evidence type="ECO:0000256" key="2">
    <source>
        <dbReference type="ARBA" id="ARBA00005466"/>
    </source>
</evidence>
<dbReference type="EMBL" id="CAADRA010005756">
    <property type="protein sequence ID" value="VFT92528.1"/>
    <property type="molecule type" value="Genomic_DNA"/>
</dbReference>
<dbReference type="EMBL" id="VJMH01006471">
    <property type="protein sequence ID" value="KAF0689305.1"/>
    <property type="molecule type" value="Genomic_DNA"/>
</dbReference>
<evidence type="ECO:0000256" key="1">
    <source>
        <dbReference type="ARBA" id="ARBA00001974"/>
    </source>
</evidence>
<proteinExistence type="inferred from homology"/>
<dbReference type="Pfam" id="PF01565">
    <property type="entry name" value="FAD_binding_4"/>
    <property type="match status" value="1"/>
</dbReference>
<dbReference type="InterPro" id="IPR016169">
    <property type="entry name" value="FAD-bd_PCMH_sub2"/>
</dbReference>
<comment type="similarity">
    <text evidence="2">Belongs to the oxygen-dependent FAD-linked oxidoreductase family.</text>
</comment>
<dbReference type="InterPro" id="IPR012951">
    <property type="entry name" value="BBE"/>
</dbReference>
<dbReference type="Gene3D" id="3.30.43.10">
    <property type="entry name" value="Uridine Diphospho-n-acetylenolpyruvylglucosamine Reductase, domain 2"/>
    <property type="match status" value="1"/>
</dbReference>
<dbReference type="GO" id="GO:0071949">
    <property type="term" value="F:FAD binding"/>
    <property type="evidence" value="ECO:0007669"/>
    <property type="project" value="InterPro"/>
</dbReference>
<gene>
    <name evidence="10" type="primary">Aste57867_19222</name>
    <name evidence="9" type="synonym">Aste57867_15739</name>
    <name evidence="8" type="ORF">As57867_015683</name>
    <name evidence="7" type="ORF">As57867_019158</name>
    <name evidence="9" type="ORF">ASTE57867_15739</name>
    <name evidence="10" type="ORF">ASTE57867_19222</name>
</gene>
<dbReference type="InterPro" id="IPR016167">
    <property type="entry name" value="FAD-bd_PCMH_sub1"/>
</dbReference>
<sequence length="491" mass="52498">MGASSSKPADSHLAGRDPARTAAAQALANTHAAVLTSIKIDGSVVLASNDEAYQELRSSAFSYNDCGYPSVIFLPKHAQDVSTIIKAIAPLQLDLAIACGKHSAICLPDNAIVIDLLHLNGVTVNKDERWIDVGGGAKLGVADQALAGSGLGFVTGTNPDTGVGGLTQAGGWGWLARQHGMAVDHWLEADVVLATGELVSVNDTNDHKDLMRALRGGAGNFGVVTRFRFALHPVDKCDYGILVRMSPTKTAATNTVHAFVRHMKDAPSFASGMVILPCGAPVVVNVVTAVGSKEVVKDSTWIKGARRLQGPWFSPMNKIKTDGDYNMGLQPVLAAFTQRGFALSTSYFVKEMNDAMVDVLIHFTRVQIPSKKAAIMAACLGGAIAKGIPERPHAMSHRENGWWLVIEAMGPDMEPETVARHKQWVADLKAAIIAVDSSVAQASHVFFDTKGQEGSTTTAYDSATKQFLRQIKTQYDPANVFHMNHNILPLE</sequence>
<evidence type="ECO:0000256" key="3">
    <source>
        <dbReference type="ARBA" id="ARBA00022630"/>
    </source>
</evidence>
<keyword evidence="3" id="KW-0285">Flavoprotein</keyword>
<evidence type="ECO:0000313" key="8">
    <source>
        <dbReference type="EMBL" id="KAF0693262.1"/>
    </source>
</evidence>
<protein>
    <submittedName>
        <fullName evidence="9">Aste57867_15739 protein</fullName>
    </submittedName>
    <submittedName>
        <fullName evidence="10">Aste57867_19222 protein</fullName>
    </submittedName>
</protein>
<dbReference type="InterPro" id="IPR036318">
    <property type="entry name" value="FAD-bd_PCMH-like_sf"/>
</dbReference>
<dbReference type="GO" id="GO:0016491">
    <property type="term" value="F:oxidoreductase activity"/>
    <property type="evidence" value="ECO:0007669"/>
    <property type="project" value="UniProtKB-KW"/>
</dbReference>
<name>A0A485LCV8_9STRA</name>
<keyword evidence="4" id="KW-0274">FAD</keyword>
<evidence type="ECO:0000313" key="7">
    <source>
        <dbReference type="EMBL" id="KAF0689305.1"/>
    </source>
</evidence>
<evidence type="ECO:0000256" key="4">
    <source>
        <dbReference type="ARBA" id="ARBA00022827"/>
    </source>
</evidence>